<gene>
    <name evidence="1" type="ORF">CPHO_08840</name>
</gene>
<name>A0A1L7D732_9CORY</name>
<dbReference type="EMBL" id="CP009249">
    <property type="protein sequence ID" value="APT93762.1"/>
    <property type="molecule type" value="Genomic_DNA"/>
</dbReference>
<dbReference type="OrthoDB" id="4415647at2"/>
<organism evidence="1 2">
    <name type="scientific">Corynebacterium phocae</name>
    <dbReference type="NCBI Taxonomy" id="161895"/>
    <lineage>
        <taxon>Bacteria</taxon>
        <taxon>Bacillati</taxon>
        <taxon>Actinomycetota</taxon>
        <taxon>Actinomycetes</taxon>
        <taxon>Mycobacteriales</taxon>
        <taxon>Corynebacteriaceae</taxon>
        <taxon>Corynebacterium</taxon>
    </lineage>
</organism>
<evidence type="ECO:0000313" key="2">
    <source>
        <dbReference type="Proteomes" id="UP000185491"/>
    </source>
</evidence>
<evidence type="ECO:0000313" key="1">
    <source>
        <dbReference type="EMBL" id="APT93762.1"/>
    </source>
</evidence>
<dbReference type="Proteomes" id="UP000185491">
    <property type="component" value="Chromosome"/>
</dbReference>
<evidence type="ECO:0008006" key="3">
    <source>
        <dbReference type="Google" id="ProtNLM"/>
    </source>
</evidence>
<dbReference type="AlphaFoldDB" id="A0A1L7D732"/>
<sequence>MALHQSLLDLGEQAARCSTTATAKGVLAEATDLIRNALFHREQETALSAWYSRLLSDVVRSPALAPHTGEVRLTGSVALGDASPTATVRWLGSSPELEELLSAVGIKGEQAKDSLPHRVDSGLPVGIDGEKQLFRAALEQRPPAVQISNGLPDPTQAVDFKAFLLLPIQSLARWAAPSPRPTPDRLAIGLERELLTPEEFESLNQAWKTGLALDYRNWLDGVDVYSRELQVRDLAALDRTAYGAACWMVAGAFDSIKVRH</sequence>
<accession>A0A1L7D732</accession>
<dbReference type="RefSeq" id="WP_075736643.1">
    <property type="nucleotide sequence ID" value="NZ_CP009249.1"/>
</dbReference>
<protein>
    <recommendedName>
        <fullName evidence="3">DUF294 domain-containing protein</fullName>
    </recommendedName>
</protein>
<dbReference type="KEGG" id="cpho:CPHO_08840"/>
<proteinExistence type="predicted"/>
<keyword evidence="2" id="KW-1185">Reference proteome</keyword>
<dbReference type="STRING" id="161895.CPHO_08840"/>
<reference evidence="1 2" key="1">
    <citation type="submission" date="2014-08" db="EMBL/GenBank/DDBJ databases">
        <title>Complete genome sequence of Corynebacterium phocae M408/89/1(T)(=DSM 44612(T)), isolated from the common seal (Phoca vitulina).</title>
        <authorList>
            <person name="Ruckert C."/>
            <person name="Albersmeier A."/>
            <person name="Winkler A."/>
            <person name="Kalinowski J."/>
        </authorList>
    </citation>
    <scope>NUCLEOTIDE SEQUENCE [LARGE SCALE GENOMIC DNA]</scope>
    <source>
        <strain evidence="1 2">M408/89/1</strain>
    </source>
</reference>